<protein>
    <submittedName>
        <fullName evidence="2">Uncharacterized protein</fullName>
    </submittedName>
</protein>
<gene>
    <name evidence="2" type="ORF">LdCL_290027900</name>
</gene>
<dbReference type="VEuPathDB" id="TriTrypDB:LDHU3_29.3110"/>
<feature type="compositionally biased region" description="Low complexity" evidence="1">
    <location>
        <begin position="360"/>
        <end position="376"/>
    </location>
</feature>
<evidence type="ECO:0000313" key="2">
    <source>
        <dbReference type="EMBL" id="AYU80713.1"/>
    </source>
</evidence>
<feature type="compositionally biased region" description="Basic residues" evidence="1">
    <location>
        <begin position="378"/>
        <end position="393"/>
    </location>
</feature>
<dbReference type="OrthoDB" id="267153at2759"/>
<feature type="region of interest" description="Disordered" evidence="1">
    <location>
        <begin position="264"/>
        <end position="393"/>
    </location>
</feature>
<sequence length="442" mass="46093">MALPPALITTESTAGRVLGAAHAPPLKSLNRKMTAHRSSLLPRLSVTTASSLRPARVKSTTAAAATTAPTTVATVASVSRSADAATTHPLLRQLLRVSVPPASVELAQPPEEVTLAEAVEALGGSDAVEALLSQLNGVAHSADANDDGAFANAIETCVQQALGVSEVSIDVIEELETAVTGEEGGESGTRASPPVSVTIPLTISDFHAATVTPLAARQRRSRVSNATAASAPRRNYSSCLLLRVQRCRGVLALRIVKVRFEGTGGTSHRTRRGVALGAEGQKKRRKVRETKQSQRRTAHRRRWQPASRKERASTTGVDGVASCGPPSPSDAEGVVGGTGVGEAEPFSSVSAETLPWSSPGALAGGTSRRASAASATHSQRKPKGKANLRRGSRRTAAVHHAATKSRTDAVVFDPCFPEDTTPFNAQHRPVTYNAAIAFQAPL</sequence>
<reference evidence="2 3" key="1">
    <citation type="journal article" date="2018" name="Sci. Rep.">
        <title>A complete Leishmania donovani reference genome identifies novel genetic variations associated with virulence.</title>
        <authorList>
            <person name="Lypaczewski P."/>
            <person name="Hoshizaki J."/>
            <person name="Zhang W.-W."/>
            <person name="McCall L.-I."/>
            <person name="Torcivia-Rodriguez J."/>
            <person name="Simonyan V."/>
            <person name="Kaur A."/>
            <person name="Dewar K."/>
            <person name="Matlashewski G."/>
        </authorList>
    </citation>
    <scope>NUCLEOTIDE SEQUENCE [LARGE SCALE GENOMIC DNA]</scope>
    <source>
        <strain evidence="2 3">LdCL</strain>
    </source>
</reference>
<keyword evidence="3" id="KW-1185">Reference proteome</keyword>
<dbReference type="VEuPathDB" id="TriTrypDB:LdCL_290027900"/>
<proteinExistence type="predicted"/>
<dbReference type="EMBL" id="CP029528">
    <property type="protein sequence ID" value="AYU80713.1"/>
    <property type="molecule type" value="Genomic_DNA"/>
</dbReference>
<organism evidence="2 3">
    <name type="scientific">Leishmania donovani</name>
    <dbReference type="NCBI Taxonomy" id="5661"/>
    <lineage>
        <taxon>Eukaryota</taxon>
        <taxon>Discoba</taxon>
        <taxon>Euglenozoa</taxon>
        <taxon>Kinetoplastea</taxon>
        <taxon>Metakinetoplastina</taxon>
        <taxon>Trypanosomatida</taxon>
        <taxon>Trypanosomatidae</taxon>
        <taxon>Leishmaniinae</taxon>
        <taxon>Leishmania</taxon>
    </lineage>
</organism>
<accession>A0A3Q8IRH8</accession>
<dbReference type="VEuPathDB" id="TriTrypDB:LdBPK_292190.1"/>
<dbReference type="AlphaFoldDB" id="A0A3Q8IRH8"/>
<dbReference type="Proteomes" id="UP000274082">
    <property type="component" value="Chromosome 29"/>
</dbReference>
<name>A0A3Q8IRH8_LEIDO</name>
<evidence type="ECO:0000313" key="3">
    <source>
        <dbReference type="Proteomes" id="UP000274082"/>
    </source>
</evidence>
<feature type="compositionally biased region" description="Basic residues" evidence="1">
    <location>
        <begin position="282"/>
        <end position="303"/>
    </location>
</feature>
<evidence type="ECO:0000256" key="1">
    <source>
        <dbReference type="SAM" id="MobiDB-lite"/>
    </source>
</evidence>